<keyword evidence="1" id="KW-0472">Membrane</keyword>
<dbReference type="KEGG" id="plv:ERIC2_c34680"/>
<evidence type="ECO:0000256" key="1">
    <source>
        <dbReference type="SAM" id="Phobius"/>
    </source>
</evidence>
<gene>
    <name evidence="2" type="ORF">ERIC2_c34680</name>
</gene>
<feature type="transmembrane region" description="Helical" evidence="1">
    <location>
        <begin position="77"/>
        <end position="97"/>
    </location>
</feature>
<dbReference type="Proteomes" id="UP000029431">
    <property type="component" value="Chromosome"/>
</dbReference>
<keyword evidence="1" id="KW-1133">Transmembrane helix</keyword>
<evidence type="ECO:0000313" key="2">
    <source>
        <dbReference type="EMBL" id="AHD07198.1"/>
    </source>
</evidence>
<keyword evidence="3" id="KW-1185">Reference proteome</keyword>
<dbReference type="HOGENOM" id="CLU_2288736_0_0_9"/>
<dbReference type="EMBL" id="CP003355">
    <property type="protein sequence ID" value="AHD07198.1"/>
    <property type="molecule type" value="Genomic_DNA"/>
</dbReference>
<sequence length="101" mass="11953">MSHFITPRIFRILCPNIILTEGYEYGSFHFLEPSFLHNYTDSTHILNMTNMCHQLFLINYFYLGLDNRQGGTPMETFQALKLMFLFGMFILALLTFIQKMK</sequence>
<proteinExistence type="predicted"/>
<reference evidence="2 3" key="1">
    <citation type="journal article" date="2014" name="PLoS ONE">
        <title>How to Kill the Honey Bee Larva: Genomic Potential and Virulence Mechanisms of Paenibacillus larvae.</title>
        <authorList>
            <person name="Djukic M."/>
            <person name="Brzuszkiewicz E."/>
            <person name="Funfhaus A."/>
            <person name="Voss J."/>
            <person name="Gollnow K."/>
            <person name="Poppinga L."/>
            <person name="Liesegang H."/>
            <person name="Garcia-Gonzalez E."/>
            <person name="Genersch E."/>
            <person name="Daniel R."/>
        </authorList>
    </citation>
    <scope>NUCLEOTIDE SEQUENCE [LARGE SCALE GENOMIC DNA]</scope>
    <source>
        <strain evidence="2 3">DSM 25430</strain>
    </source>
</reference>
<dbReference type="AlphaFoldDB" id="V9WAI9"/>
<dbReference type="Pfam" id="PF16935">
    <property type="entry name" value="Hol_Tox"/>
    <property type="match status" value="1"/>
</dbReference>
<protein>
    <submittedName>
        <fullName evidence="2">Uncharacterized protein</fullName>
    </submittedName>
</protein>
<keyword evidence="1" id="KW-0812">Transmembrane</keyword>
<evidence type="ECO:0000313" key="3">
    <source>
        <dbReference type="Proteomes" id="UP000029431"/>
    </source>
</evidence>
<dbReference type="InterPro" id="IPR031616">
    <property type="entry name" value="BsrE-like"/>
</dbReference>
<accession>V9WAI9</accession>
<organism evidence="2 3">
    <name type="scientific">Paenibacillus larvae subsp. larvae DSM 25430</name>
    <dbReference type="NCBI Taxonomy" id="697284"/>
    <lineage>
        <taxon>Bacteria</taxon>
        <taxon>Bacillati</taxon>
        <taxon>Bacillota</taxon>
        <taxon>Bacilli</taxon>
        <taxon>Bacillales</taxon>
        <taxon>Paenibacillaceae</taxon>
        <taxon>Paenibacillus</taxon>
    </lineage>
</organism>
<name>V9WAI9_9BACL</name>